<feature type="region of interest" description="Disordered" evidence="1">
    <location>
        <begin position="1"/>
        <end position="21"/>
    </location>
</feature>
<name>A0A0U5D228_9EURY</name>
<evidence type="ECO:0000313" key="3">
    <source>
        <dbReference type="Proteomes" id="UP000066737"/>
    </source>
</evidence>
<protein>
    <submittedName>
        <fullName evidence="2">Uncharacterized protein</fullName>
    </submittedName>
</protein>
<reference evidence="3" key="1">
    <citation type="journal article" date="2016" name="Environ. Microbiol.">
        <title>The complete genome of a viable archaeum isolated from 123-million-year-old rock salt.</title>
        <authorList>
            <person name="Jaakkola S.T."/>
            <person name="Pfeiffer F."/>
            <person name="Ravantti J.J."/>
            <person name="Guo Q."/>
            <person name="Liu Y."/>
            <person name="Chen X."/>
            <person name="Ma H."/>
            <person name="Yang C."/>
            <person name="Oksanen H.M."/>
            <person name="Bamford D.H."/>
        </authorList>
    </citation>
    <scope>NUCLEOTIDE SEQUENCE</scope>
    <source>
        <strain evidence="3">JI20-1</strain>
        <plasmid evidence="3">Plasmid pSTJ001</plasmid>
    </source>
</reference>
<dbReference type="InterPro" id="IPR006311">
    <property type="entry name" value="TAT_signal"/>
</dbReference>
<accession>A0A0U5D228</accession>
<evidence type="ECO:0000313" key="2">
    <source>
        <dbReference type="EMBL" id="CQH64255.1"/>
    </source>
</evidence>
<dbReference type="EMBL" id="LN831303">
    <property type="protein sequence ID" value="CQH64255.1"/>
    <property type="molecule type" value="Genomic_DNA"/>
</dbReference>
<organism evidence="2 3">
    <name type="scientific">Halobacterium hubeiense</name>
    <dbReference type="NCBI Taxonomy" id="1407499"/>
    <lineage>
        <taxon>Archaea</taxon>
        <taxon>Methanobacteriati</taxon>
        <taxon>Methanobacteriota</taxon>
        <taxon>Stenosarchaea group</taxon>
        <taxon>Halobacteria</taxon>
        <taxon>Halobacteriales</taxon>
        <taxon>Halobacteriaceae</taxon>
        <taxon>Halobacterium</taxon>
    </lineage>
</organism>
<gene>
    <name evidence="2" type="ORF">HHUB_4336</name>
</gene>
<proteinExistence type="predicted"/>
<geneLocation type="plasmid" evidence="3">
    <name>pSTJ001</name>
</geneLocation>
<dbReference type="Proteomes" id="UP000066737">
    <property type="component" value="Plasmid pSTJ001"/>
</dbReference>
<sequence length="227" mass="24565">MTDESPNRQDERPKSTRRSILRTSGIALATAVGIGGASAGSALADDGVDTDFNPDKPKEVGGFLNDVSDLSEQKQKEYAKDLSKAQKEAIVDLYMNADLEVTTYSNSGGLQTSDSYTTATETLEAKGQVPVQGTVYVHKQILNWDYSGDDYKNASQQLQYKLPGPYATFQGKTEDNINEGASSFTATLSAKYAFELFGAKRGGEATLVTEGKENGEYEVLERDKPTS</sequence>
<dbReference type="KEGG" id="hhb:Hhub_4336"/>
<evidence type="ECO:0000256" key="1">
    <source>
        <dbReference type="SAM" id="MobiDB-lite"/>
    </source>
</evidence>
<dbReference type="PROSITE" id="PS51318">
    <property type="entry name" value="TAT"/>
    <property type="match status" value="1"/>
</dbReference>
<keyword evidence="3" id="KW-1185">Reference proteome</keyword>
<dbReference type="AlphaFoldDB" id="A0A0U5D228"/>
<feature type="compositionally biased region" description="Basic and acidic residues" evidence="1">
    <location>
        <begin position="1"/>
        <end position="14"/>
    </location>
</feature>